<accession>A0A9P7UX38</accession>
<dbReference type="PANTHER" id="PTHR33099">
    <property type="entry name" value="FE2OG DIOXYGENASE DOMAIN-CONTAINING PROTEIN"/>
    <property type="match status" value="1"/>
</dbReference>
<protein>
    <recommendedName>
        <fullName evidence="1">Prolyl 4-hydroxylase alpha subunit Fe(2+) 2OG dioxygenase domain-containing protein</fullName>
    </recommendedName>
</protein>
<dbReference type="GeneID" id="66072772"/>
<feature type="domain" description="Prolyl 4-hydroxylase alpha subunit Fe(2+) 2OG dioxygenase" evidence="1">
    <location>
        <begin position="7"/>
        <end position="94"/>
    </location>
</feature>
<gene>
    <name evidence="2" type="ORF">E1B28_003696</name>
</gene>
<evidence type="ECO:0000313" key="2">
    <source>
        <dbReference type="EMBL" id="KAG7096247.1"/>
    </source>
</evidence>
<dbReference type="PANTHER" id="PTHR33099:SF14">
    <property type="entry name" value="PROLYL 4-HYDROXYLASE ALPHA SUBUNIT FE(2+) 2OG DIOXYGENASE DOMAIN-CONTAINING PROTEIN"/>
    <property type="match status" value="1"/>
</dbReference>
<proteinExistence type="predicted"/>
<dbReference type="Pfam" id="PF13640">
    <property type="entry name" value="2OG-FeII_Oxy_3"/>
    <property type="match status" value="1"/>
</dbReference>
<dbReference type="Gene3D" id="2.60.120.620">
    <property type="entry name" value="q2cbj1_9rhob like domain"/>
    <property type="match status" value="1"/>
</dbReference>
<dbReference type="Proteomes" id="UP001049176">
    <property type="component" value="Chromosome 2"/>
</dbReference>
<dbReference type="AlphaFoldDB" id="A0A9P7UX38"/>
<name>A0A9P7UX38_9AGAR</name>
<comment type="caution">
    <text evidence="2">The sequence shown here is derived from an EMBL/GenBank/DDBJ whole genome shotgun (WGS) entry which is preliminary data.</text>
</comment>
<reference evidence="2" key="1">
    <citation type="journal article" date="2021" name="Genome Biol. Evol.">
        <title>The assembled and annotated genome of the fairy-ring fungus Marasmius oreades.</title>
        <authorList>
            <person name="Hiltunen M."/>
            <person name="Ament-Velasquez S.L."/>
            <person name="Johannesson H."/>
        </authorList>
    </citation>
    <scope>NUCLEOTIDE SEQUENCE</scope>
    <source>
        <strain evidence="2">03SP1</strain>
    </source>
</reference>
<dbReference type="OrthoDB" id="27483at2759"/>
<evidence type="ECO:0000313" key="3">
    <source>
        <dbReference type="Proteomes" id="UP001049176"/>
    </source>
</evidence>
<dbReference type="EMBL" id="CM032182">
    <property type="protein sequence ID" value="KAG7096247.1"/>
    <property type="molecule type" value="Genomic_DNA"/>
</dbReference>
<organism evidence="2 3">
    <name type="scientific">Marasmius oreades</name>
    <name type="common">fairy-ring Marasmius</name>
    <dbReference type="NCBI Taxonomy" id="181124"/>
    <lineage>
        <taxon>Eukaryota</taxon>
        <taxon>Fungi</taxon>
        <taxon>Dikarya</taxon>
        <taxon>Basidiomycota</taxon>
        <taxon>Agaricomycotina</taxon>
        <taxon>Agaricomycetes</taxon>
        <taxon>Agaricomycetidae</taxon>
        <taxon>Agaricales</taxon>
        <taxon>Marasmiineae</taxon>
        <taxon>Marasmiaceae</taxon>
        <taxon>Marasmius</taxon>
    </lineage>
</organism>
<sequence length="246" mass="27833">MPPVKLNYTGSFFRAHKDTPHSKRMFRSLIVVFPTPHTGGELVLHHVEKTLTFNSGMVLAGSPDKIAFVAFFSDVDHEILPVKSGHRVTLTYNLYHLDPASSQLPPNTEDVCLELGLGVSIKSVIQDTSDRYEAKWKKLKVPKKARFLPCIMMDKPKELKGWGSAEVPLVDHFVERELGTLIHPYDKKFFEYTTPAYSGSLPESPQRSKVVVWISELEERTGGGYELPFVAWENEQSTMEWSNVAI</sequence>
<keyword evidence="3" id="KW-1185">Reference proteome</keyword>
<dbReference type="RefSeq" id="XP_043012717.1">
    <property type="nucleotide sequence ID" value="XM_043148125.1"/>
</dbReference>
<dbReference type="InterPro" id="IPR044862">
    <property type="entry name" value="Pro_4_hyd_alph_FE2OG_OXY"/>
</dbReference>
<dbReference type="KEGG" id="more:E1B28_003696"/>
<evidence type="ECO:0000259" key="1">
    <source>
        <dbReference type="Pfam" id="PF13640"/>
    </source>
</evidence>